<dbReference type="RefSeq" id="XP_009028146.1">
    <property type="nucleotide sequence ID" value="XM_009029898.1"/>
</dbReference>
<comment type="similarity">
    <text evidence="2">Belongs to the major facilitator superfamily. Organophosphate:Pi antiporter (OPA) (TC 2.A.1.4) family.</text>
</comment>
<evidence type="ECO:0000313" key="15">
    <source>
        <dbReference type="Proteomes" id="UP000015101"/>
    </source>
</evidence>
<dbReference type="PIRSF" id="PIRSF002808">
    <property type="entry name" value="Hexose_phosphate_transp"/>
    <property type="match status" value="1"/>
</dbReference>
<name>T1FNM6_HELRO</name>
<keyword evidence="7 11" id="KW-0472">Membrane</keyword>
<feature type="transmembrane region" description="Helical" evidence="11">
    <location>
        <begin position="180"/>
        <end position="202"/>
    </location>
</feature>
<dbReference type="CDD" id="cd17344">
    <property type="entry name" value="MFS_SLC37A1_2"/>
    <property type="match status" value="1"/>
</dbReference>
<dbReference type="GeneID" id="20210423"/>
<gene>
    <name evidence="14" type="primary">20210423</name>
    <name evidence="13" type="ORF">HELRODRAFT_186070</name>
</gene>
<dbReference type="HOGENOM" id="CLU_001265_31_6_1"/>
<dbReference type="OMA" id="WAPIYLA"/>
<dbReference type="GO" id="GO:0061513">
    <property type="term" value="F:glucose 6-phosphate:phosphate antiporter activity"/>
    <property type="evidence" value="ECO:0007669"/>
    <property type="project" value="InterPro"/>
</dbReference>
<reference evidence="15" key="1">
    <citation type="submission" date="2012-12" db="EMBL/GenBank/DDBJ databases">
        <authorList>
            <person name="Hellsten U."/>
            <person name="Grimwood J."/>
            <person name="Chapman J.A."/>
            <person name="Shapiro H."/>
            <person name="Aerts A."/>
            <person name="Otillar R.P."/>
            <person name="Terry A.Y."/>
            <person name="Boore J.L."/>
            <person name="Simakov O."/>
            <person name="Marletaz F."/>
            <person name="Cho S.-J."/>
            <person name="Edsinger-Gonzales E."/>
            <person name="Havlak P."/>
            <person name="Kuo D.-H."/>
            <person name="Larsson T."/>
            <person name="Lv J."/>
            <person name="Arendt D."/>
            <person name="Savage R."/>
            <person name="Osoegawa K."/>
            <person name="de Jong P."/>
            <person name="Lindberg D.R."/>
            <person name="Seaver E.C."/>
            <person name="Weisblat D.A."/>
            <person name="Putnam N.H."/>
            <person name="Grigoriev I.V."/>
            <person name="Rokhsar D.S."/>
        </authorList>
    </citation>
    <scope>NUCLEOTIDE SEQUENCE</scope>
</reference>
<dbReference type="InParanoid" id="T1FNM6"/>
<dbReference type="OrthoDB" id="3639251at2759"/>
<feature type="domain" description="Major facilitator superfamily (MFS) profile" evidence="12">
    <location>
        <begin position="37"/>
        <end position="504"/>
    </location>
</feature>
<feature type="transmembrane region" description="Helical" evidence="11">
    <location>
        <begin position="407"/>
        <end position="427"/>
    </location>
</feature>
<dbReference type="STRING" id="6412.T1FNM6"/>
<evidence type="ECO:0000256" key="2">
    <source>
        <dbReference type="ARBA" id="ARBA00009598"/>
    </source>
</evidence>
<feature type="transmembrane region" description="Helical" evidence="11">
    <location>
        <begin position="481"/>
        <end position="501"/>
    </location>
</feature>
<evidence type="ECO:0000256" key="4">
    <source>
        <dbReference type="ARBA" id="ARBA00022597"/>
    </source>
</evidence>
<evidence type="ECO:0000256" key="8">
    <source>
        <dbReference type="ARBA" id="ARBA00034251"/>
    </source>
</evidence>
<comment type="subcellular location">
    <subcellularLocation>
        <location evidence="1">Membrane</location>
        <topology evidence="1">Multi-pass membrane protein</topology>
    </subcellularLocation>
</comment>
<evidence type="ECO:0000256" key="10">
    <source>
        <dbReference type="ARBA" id="ARBA00042039"/>
    </source>
</evidence>
<dbReference type="KEGG" id="hro:HELRODRAFT_186070"/>
<evidence type="ECO:0000256" key="9">
    <source>
        <dbReference type="ARBA" id="ARBA00041091"/>
    </source>
</evidence>
<feature type="transmembrane region" description="Helical" evidence="11">
    <location>
        <begin position="316"/>
        <end position="337"/>
    </location>
</feature>
<dbReference type="CTD" id="20210423"/>
<dbReference type="InterPro" id="IPR044740">
    <property type="entry name" value="SLC37A1_2"/>
</dbReference>
<protein>
    <recommendedName>
        <fullName evidence="9">Sugar phosphate exchanger 3</fullName>
    </recommendedName>
    <alternativeName>
        <fullName evidence="10">Solute carrier family 37 member 3</fullName>
    </alternativeName>
</protein>
<dbReference type="FunCoup" id="T1FNM6">
    <property type="interactions" value="221"/>
</dbReference>
<evidence type="ECO:0000256" key="7">
    <source>
        <dbReference type="ARBA" id="ARBA00023136"/>
    </source>
</evidence>
<feature type="transmembrane region" description="Helical" evidence="11">
    <location>
        <begin position="357"/>
        <end position="374"/>
    </location>
</feature>
<dbReference type="PANTHER" id="PTHR43184:SF12">
    <property type="entry name" value="SUGAR PHOSPHATE EXCHANGER 3"/>
    <property type="match status" value="1"/>
</dbReference>
<dbReference type="EnsemblMetazoa" id="HelroT186070">
    <property type="protein sequence ID" value="HelroP186070"/>
    <property type="gene ID" value="HelroG186070"/>
</dbReference>
<feature type="transmembrane region" description="Helical" evidence="11">
    <location>
        <begin position="117"/>
        <end position="139"/>
    </location>
</feature>
<dbReference type="PANTHER" id="PTHR43184">
    <property type="entry name" value="MAJOR FACILITATOR SUPERFAMILY TRANSPORTER 16, ISOFORM B"/>
    <property type="match status" value="1"/>
</dbReference>
<evidence type="ECO:0000256" key="6">
    <source>
        <dbReference type="ARBA" id="ARBA00022989"/>
    </source>
</evidence>
<keyword evidence="3" id="KW-0813">Transport</keyword>
<dbReference type="Pfam" id="PF07690">
    <property type="entry name" value="MFS_1"/>
    <property type="match status" value="1"/>
</dbReference>
<dbReference type="InterPro" id="IPR000849">
    <property type="entry name" value="Sugar_P_transporter"/>
</dbReference>
<comment type="catalytic activity">
    <reaction evidence="8">
        <text>D-glucose 6-phosphate(in) + phosphate(out) = D-glucose 6-phosphate(out) + phosphate(in)</text>
        <dbReference type="Rhea" id="RHEA:71535"/>
        <dbReference type="ChEBI" id="CHEBI:43474"/>
        <dbReference type="ChEBI" id="CHEBI:61548"/>
    </reaction>
</comment>
<feature type="transmembrane region" description="Helical" evidence="11">
    <location>
        <begin position="145"/>
        <end position="173"/>
    </location>
</feature>
<evidence type="ECO:0000313" key="14">
    <source>
        <dbReference type="EnsemblMetazoa" id="HelroP186070"/>
    </source>
</evidence>
<evidence type="ECO:0000259" key="12">
    <source>
        <dbReference type="PROSITE" id="PS50850"/>
    </source>
</evidence>
<dbReference type="GO" id="GO:0016020">
    <property type="term" value="C:membrane"/>
    <property type="evidence" value="ECO:0007669"/>
    <property type="project" value="UniProtKB-SubCell"/>
</dbReference>
<dbReference type="Gene3D" id="1.20.1250.20">
    <property type="entry name" value="MFS general substrate transporter like domains"/>
    <property type="match status" value="2"/>
</dbReference>
<keyword evidence="4" id="KW-0762">Sugar transport</keyword>
<evidence type="ECO:0000256" key="5">
    <source>
        <dbReference type="ARBA" id="ARBA00022692"/>
    </source>
</evidence>
<dbReference type="InterPro" id="IPR036259">
    <property type="entry name" value="MFS_trans_sf"/>
</dbReference>
<evidence type="ECO:0000256" key="11">
    <source>
        <dbReference type="SAM" id="Phobius"/>
    </source>
</evidence>
<sequence length="528" mass="58477">MDNRSSGPYFVELIYRNVPALKQSSFRNVYKYFVLFLTFVIYVTYHLSRKPLSVVKNQLSPCSDVNITSQNCTGGWEPFNGSDGKEMLGALDSCYLFTYAFFMFISGHIAERMNLRYFLFFGMLLSGISTSLFGFGRIWAIHNFWYFAVVQVFLGIVQSSGWPPVVACVANWFGKGKRGFIMGIWNSHTSVGNILGSVIAGVMVNVDWAWSFIIPGLIILGMGCVVFLLLIPHPHDLQPNTNYSALIDPDHQEADNGDNNRYQDERVRLINDDEIDTTNDAININQSQASLEQEGGVSEGDGEPIGFFKAILIPGVIEFSLCLFFAKLVSYTFLFWLPYYISKTGNYDPTQAADMSALFDVGGILGGVVAGIVSDYHGGRALTCMVMLLIAAPSMFIYYIFGGVSFGLSVFLLMVCGFFVNGPYSLITTAVSADLGTHPSLKGDSKALSTVTAIIDGTGSIGAALGPLITGLLSSYGWDYVFYMLIISDVIALLFLMRLSYKETRAIKWRRLFRCCIDNDESSRRLIS</sequence>
<feature type="transmembrane region" description="Helical" evidence="11">
    <location>
        <begin position="447"/>
        <end position="469"/>
    </location>
</feature>
<proteinExistence type="inferred from homology"/>
<organism evidence="14 15">
    <name type="scientific">Helobdella robusta</name>
    <name type="common">Californian leech</name>
    <dbReference type="NCBI Taxonomy" id="6412"/>
    <lineage>
        <taxon>Eukaryota</taxon>
        <taxon>Metazoa</taxon>
        <taxon>Spiralia</taxon>
        <taxon>Lophotrochozoa</taxon>
        <taxon>Annelida</taxon>
        <taxon>Clitellata</taxon>
        <taxon>Hirudinea</taxon>
        <taxon>Rhynchobdellida</taxon>
        <taxon>Glossiphoniidae</taxon>
        <taxon>Helobdella</taxon>
    </lineage>
</organism>
<dbReference type="EMBL" id="AMQM01007277">
    <property type="status" value="NOT_ANNOTATED_CDS"/>
    <property type="molecule type" value="Genomic_DNA"/>
</dbReference>
<evidence type="ECO:0000256" key="3">
    <source>
        <dbReference type="ARBA" id="ARBA00022448"/>
    </source>
</evidence>
<reference evidence="14" key="3">
    <citation type="submission" date="2015-06" db="UniProtKB">
        <authorList>
            <consortium name="EnsemblMetazoa"/>
        </authorList>
    </citation>
    <scope>IDENTIFICATION</scope>
</reference>
<feature type="transmembrane region" description="Helical" evidence="11">
    <location>
        <begin position="381"/>
        <end position="401"/>
    </location>
</feature>
<evidence type="ECO:0000313" key="13">
    <source>
        <dbReference type="EMBL" id="ESN93720.1"/>
    </source>
</evidence>
<dbReference type="InterPro" id="IPR011701">
    <property type="entry name" value="MFS"/>
</dbReference>
<keyword evidence="6 11" id="KW-1133">Transmembrane helix</keyword>
<accession>T1FNM6</accession>
<dbReference type="eggNOG" id="KOG2533">
    <property type="taxonomic scope" value="Eukaryota"/>
</dbReference>
<feature type="transmembrane region" description="Helical" evidence="11">
    <location>
        <begin position="208"/>
        <end position="231"/>
    </location>
</feature>
<keyword evidence="5 11" id="KW-0812">Transmembrane</keyword>
<keyword evidence="15" id="KW-1185">Reference proteome</keyword>
<reference evidence="13 15" key="2">
    <citation type="journal article" date="2013" name="Nature">
        <title>Insights into bilaterian evolution from three spiralian genomes.</title>
        <authorList>
            <person name="Simakov O."/>
            <person name="Marletaz F."/>
            <person name="Cho S.J."/>
            <person name="Edsinger-Gonzales E."/>
            <person name="Havlak P."/>
            <person name="Hellsten U."/>
            <person name="Kuo D.H."/>
            <person name="Larsson T."/>
            <person name="Lv J."/>
            <person name="Arendt D."/>
            <person name="Savage R."/>
            <person name="Osoegawa K."/>
            <person name="de Jong P."/>
            <person name="Grimwood J."/>
            <person name="Chapman J.A."/>
            <person name="Shapiro H."/>
            <person name="Aerts A."/>
            <person name="Otillar R.P."/>
            <person name="Terry A.Y."/>
            <person name="Boore J.L."/>
            <person name="Grigoriev I.V."/>
            <person name="Lindberg D.R."/>
            <person name="Seaver E.C."/>
            <person name="Weisblat D.A."/>
            <person name="Putnam N.H."/>
            <person name="Rokhsar D.S."/>
        </authorList>
    </citation>
    <scope>NUCLEOTIDE SEQUENCE</scope>
</reference>
<evidence type="ECO:0000256" key="1">
    <source>
        <dbReference type="ARBA" id="ARBA00004141"/>
    </source>
</evidence>
<feature type="transmembrane region" description="Helical" evidence="11">
    <location>
        <begin position="87"/>
        <end position="105"/>
    </location>
</feature>
<feature type="transmembrane region" description="Helical" evidence="11">
    <location>
        <begin position="29"/>
        <end position="47"/>
    </location>
</feature>
<dbReference type="AlphaFoldDB" id="T1FNM6"/>
<dbReference type="Proteomes" id="UP000015101">
    <property type="component" value="Unassembled WGS sequence"/>
</dbReference>
<dbReference type="PROSITE" id="PS50850">
    <property type="entry name" value="MFS"/>
    <property type="match status" value="1"/>
</dbReference>
<dbReference type="SUPFAM" id="SSF103473">
    <property type="entry name" value="MFS general substrate transporter"/>
    <property type="match status" value="1"/>
</dbReference>
<dbReference type="InterPro" id="IPR020846">
    <property type="entry name" value="MFS_dom"/>
</dbReference>
<dbReference type="EMBL" id="KB097594">
    <property type="protein sequence ID" value="ESN93720.1"/>
    <property type="molecule type" value="Genomic_DNA"/>
</dbReference>